<name>A0AAD5RBP3_PARTN</name>
<organism evidence="1 2">
    <name type="scientific">Parelaphostrongylus tenuis</name>
    <name type="common">Meningeal worm</name>
    <dbReference type="NCBI Taxonomy" id="148309"/>
    <lineage>
        <taxon>Eukaryota</taxon>
        <taxon>Metazoa</taxon>
        <taxon>Ecdysozoa</taxon>
        <taxon>Nematoda</taxon>
        <taxon>Chromadorea</taxon>
        <taxon>Rhabditida</taxon>
        <taxon>Rhabditina</taxon>
        <taxon>Rhabditomorpha</taxon>
        <taxon>Strongyloidea</taxon>
        <taxon>Metastrongylidae</taxon>
        <taxon>Parelaphostrongylus</taxon>
    </lineage>
</organism>
<reference evidence="1" key="1">
    <citation type="submission" date="2021-06" db="EMBL/GenBank/DDBJ databases">
        <title>Parelaphostrongylus tenuis whole genome reference sequence.</title>
        <authorList>
            <person name="Garwood T.J."/>
            <person name="Larsen P.A."/>
            <person name="Fountain-Jones N.M."/>
            <person name="Garbe J.R."/>
            <person name="Macchietto M.G."/>
            <person name="Kania S.A."/>
            <person name="Gerhold R.W."/>
            <person name="Richards J.E."/>
            <person name="Wolf T.M."/>
        </authorList>
    </citation>
    <scope>NUCLEOTIDE SEQUENCE</scope>
    <source>
        <strain evidence="1">MNPRO001-30</strain>
        <tissue evidence="1">Meninges</tissue>
    </source>
</reference>
<evidence type="ECO:0000313" key="1">
    <source>
        <dbReference type="EMBL" id="KAJ1373393.1"/>
    </source>
</evidence>
<protein>
    <submittedName>
        <fullName evidence="1">Uncharacterized protein</fullName>
    </submittedName>
</protein>
<dbReference type="Proteomes" id="UP001196413">
    <property type="component" value="Unassembled WGS sequence"/>
</dbReference>
<comment type="caution">
    <text evidence="1">The sequence shown here is derived from an EMBL/GenBank/DDBJ whole genome shotgun (WGS) entry which is preliminary data.</text>
</comment>
<dbReference type="EMBL" id="JAHQIW010007272">
    <property type="protein sequence ID" value="KAJ1373393.1"/>
    <property type="molecule type" value="Genomic_DNA"/>
</dbReference>
<evidence type="ECO:0000313" key="2">
    <source>
        <dbReference type="Proteomes" id="UP001196413"/>
    </source>
</evidence>
<gene>
    <name evidence="1" type="ORF">KIN20_035774</name>
</gene>
<keyword evidence="2" id="KW-1185">Reference proteome</keyword>
<dbReference type="AlphaFoldDB" id="A0AAD5RBP3"/>
<accession>A0AAD5RBP3</accession>
<proteinExistence type="predicted"/>
<feature type="non-terminal residue" evidence="1">
    <location>
        <position position="1"/>
    </location>
</feature>
<sequence>KMLACDVLESLPEHKQESFKRLMEILGVNVAEIRQSDFADMPELIQGGMNEGEQYVDLNDTDEGGEVDIETYEEEHRDHRKPSLRLDNNGRVIDVVGSRGTSVVHPDIRQDFYATPDVRSLSASQVKEVLFDLGYIMFQLFQFILDSGGAVLSVL</sequence>